<proteinExistence type="inferred from homology"/>
<dbReference type="AlphaFoldDB" id="A0A482PIG7"/>
<accession>A0A482PIG7</accession>
<dbReference type="SUPFAM" id="SSF53448">
    <property type="entry name" value="Nucleotide-diphospho-sugar transferases"/>
    <property type="match status" value="1"/>
</dbReference>
<evidence type="ECO:0000256" key="7">
    <source>
        <dbReference type="ARBA" id="ARBA00022842"/>
    </source>
</evidence>
<evidence type="ECO:0000256" key="2">
    <source>
        <dbReference type="ARBA" id="ARBA00004713"/>
    </source>
</evidence>
<feature type="domain" description="Glycosyl transferase family 8 C-terminal" evidence="9">
    <location>
        <begin position="283"/>
        <end position="336"/>
    </location>
</feature>
<dbReference type="RefSeq" id="WP_012908132.1">
    <property type="nucleotide sequence ID" value="NZ_CAJTBI010000026.1"/>
</dbReference>
<protein>
    <submittedName>
        <fullName evidence="10">Lipopolysaccharide 3-alpha-galactosyltransferase</fullName>
        <ecNumber evidence="10">2.4.1.44</ecNumber>
    </submittedName>
</protein>
<dbReference type="EC" id="2.4.1.44" evidence="10"/>
<evidence type="ECO:0000256" key="1">
    <source>
        <dbReference type="ARBA" id="ARBA00001946"/>
    </source>
</evidence>
<evidence type="ECO:0000256" key="6">
    <source>
        <dbReference type="ARBA" id="ARBA00022723"/>
    </source>
</evidence>
<evidence type="ECO:0000256" key="3">
    <source>
        <dbReference type="ARBA" id="ARBA00006351"/>
    </source>
</evidence>
<sequence length="340" mass="39240">MQQVYFKETEFLTSTIDFNHQDTAEKVVLDIAYGVDQNFLFGCGISIASVLKNNTDKTLHFHVFIDAFNETDRRMFDKLAAQYKTHITIYLINCEHLRSLPSTKNWTYAIYFRFAIADYFIGKTNKLLYLDADIICQGGIDELVNFSFASDKIAAVVTEGKADWWEKRALSLGTEGITKGYFNSGLILINLNQWAIECISARAIKMLSDPDIVGRITHPDQDVLNILLADKLHFLDIKFNTQFSLNYQLKDKFINPVNNDTILIHYIGPTKPWHSWAGDYLISKPFIDAKQASPWKNTALLKPTNSNQFRYCAKHMLKNKRYIKGMVGYFLYFMKKITNR</sequence>
<keyword evidence="6" id="KW-0479">Metal-binding</keyword>
<dbReference type="GO" id="GO:0008918">
    <property type="term" value="F:lipopolysaccharide 3-alpha-galactosyltransferase activity"/>
    <property type="evidence" value="ECO:0007669"/>
    <property type="project" value="UniProtKB-EC"/>
</dbReference>
<reference evidence="10" key="1">
    <citation type="submission" date="2019-03" db="EMBL/GenBank/DDBJ databases">
        <title>Complete genome sequence of enteropathogenic Citrobacter rodentium strain DBS100.</title>
        <authorList>
            <person name="Popov G."/>
            <person name="Fiebig A."/>
            <person name="Shideler S."/>
            <person name="Coombes B."/>
            <person name="Savchenko A."/>
        </authorList>
    </citation>
    <scope>NUCLEOTIDE SEQUENCE</scope>
    <source>
        <strain evidence="10">DBS100</strain>
    </source>
</reference>
<comment type="cofactor">
    <cofactor evidence="1">
        <name>Mg(2+)</name>
        <dbReference type="ChEBI" id="CHEBI:18420"/>
    </cofactor>
</comment>
<keyword evidence="7" id="KW-0460">Magnesium</keyword>
<dbReference type="Gene3D" id="3.90.550.10">
    <property type="entry name" value="Spore Coat Polysaccharide Biosynthesis Protein SpsA, Chain A"/>
    <property type="match status" value="1"/>
</dbReference>
<evidence type="ECO:0000256" key="5">
    <source>
        <dbReference type="ARBA" id="ARBA00022679"/>
    </source>
</evidence>
<keyword evidence="8" id="KW-0448">Lipopolysaccharide biosynthesis</keyword>
<comment type="pathway">
    <text evidence="2">Bacterial outer membrane biogenesis; LPS core biosynthesis.</text>
</comment>
<dbReference type="InterPro" id="IPR029044">
    <property type="entry name" value="Nucleotide-diphossugar_trans"/>
</dbReference>
<dbReference type="Pfam" id="PF08437">
    <property type="entry name" value="Glyco_transf_8C"/>
    <property type="match status" value="1"/>
</dbReference>
<dbReference type="InterPro" id="IPR013645">
    <property type="entry name" value="Glyco_transf_8N"/>
</dbReference>
<dbReference type="InterPro" id="IPR002495">
    <property type="entry name" value="Glyco_trans_8"/>
</dbReference>
<keyword evidence="4 10" id="KW-0328">Glycosyltransferase</keyword>
<organism evidence="10">
    <name type="scientific">Citrobacter rodentium</name>
    <dbReference type="NCBI Taxonomy" id="67825"/>
    <lineage>
        <taxon>Bacteria</taxon>
        <taxon>Pseudomonadati</taxon>
        <taxon>Pseudomonadota</taxon>
        <taxon>Gammaproteobacteria</taxon>
        <taxon>Enterobacterales</taxon>
        <taxon>Enterobacteriaceae</taxon>
        <taxon>Citrobacter</taxon>
    </lineage>
</organism>
<evidence type="ECO:0000259" key="9">
    <source>
        <dbReference type="Pfam" id="PF08437"/>
    </source>
</evidence>
<evidence type="ECO:0000313" key="10">
    <source>
        <dbReference type="EMBL" id="QBY30478.1"/>
    </source>
</evidence>
<evidence type="ECO:0000256" key="8">
    <source>
        <dbReference type="ARBA" id="ARBA00022985"/>
    </source>
</evidence>
<name>A0A482PIG7_CITRO</name>
<dbReference type="NCBIfam" id="NF011718">
    <property type="entry name" value="PRK15171.1"/>
    <property type="match status" value="1"/>
</dbReference>
<comment type="similarity">
    <text evidence="3">Belongs to the glycosyltransferase 8 family.</text>
</comment>
<evidence type="ECO:0000256" key="4">
    <source>
        <dbReference type="ARBA" id="ARBA00022676"/>
    </source>
</evidence>
<dbReference type="Pfam" id="PF01501">
    <property type="entry name" value="Glyco_transf_8"/>
    <property type="match status" value="1"/>
</dbReference>
<dbReference type="GO" id="GO:0046872">
    <property type="term" value="F:metal ion binding"/>
    <property type="evidence" value="ECO:0007669"/>
    <property type="project" value="UniProtKB-KW"/>
</dbReference>
<dbReference type="EMBL" id="CP038008">
    <property type="protein sequence ID" value="QBY30478.1"/>
    <property type="molecule type" value="Genomic_DNA"/>
</dbReference>
<gene>
    <name evidence="10" type="primary">waaO</name>
    <name evidence="10" type="synonym">rfaI</name>
    <name evidence="10" type="ORF">E2R62_17685</name>
</gene>
<keyword evidence="5 10" id="KW-0808">Transferase</keyword>
<dbReference type="PANTHER" id="PTHR13778">
    <property type="entry name" value="GLYCOSYLTRANSFERASE 8 DOMAIN-CONTAINING PROTEIN"/>
    <property type="match status" value="1"/>
</dbReference>
<dbReference type="InterPro" id="IPR050748">
    <property type="entry name" value="Glycosyltrans_8_dom-fam"/>
</dbReference>
<dbReference type="OMA" id="TVFLHFC"/>
<dbReference type="PANTHER" id="PTHR13778:SF47">
    <property type="entry name" value="LIPOPOLYSACCHARIDE 1,3-GALACTOSYLTRANSFERASE"/>
    <property type="match status" value="1"/>
</dbReference>
<dbReference type="CDD" id="cd04194">
    <property type="entry name" value="GT8_A4GalT_like"/>
    <property type="match status" value="1"/>
</dbReference>